<accession>A0ABR1JUF1</accession>
<dbReference type="Proteomes" id="UP001498398">
    <property type="component" value="Unassembled WGS sequence"/>
</dbReference>
<name>A0ABR1JUF1_9AGAR</name>
<comment type="caution">
    <text evidence="1">The sequence shown here is derived from an EMBL/GenBank/DDBJ whole genome shotgun (WGS) entry which is preliminary data.</text>
</comment>
<evidence type="ECO:0008006" key="3">
    <source>
        <dbReference type="Google" id="ProtNLM"/>
    </source>
</evidence>
<evidence type="ECO:0000313" key="2">
    <source>
        <dbReference type="Proteomes" id="UP001498398"/>
    </source>
</evidence>
<organism evidence="1 2">
    <name type="scientific">Marasmiellus scandens</name>
    <dbReference type="NCBI Taxonomy" id="2682957"/>
    <lineage>
        <taxon>Eukaryota</taxon>
        <taxon>Fungi</taxon>
        <taxon>Dikarya</taxon>
        <taxon>Basidiomycota</taxon>
        <taxon>Agaricomycotina</taxon>
        <taxon>Agaricomycetes</taxon>
        <taxon>Agaricomycetidae</taxon>
        <taxon>Agaricales</taxon>
        <taxon>Marasmiineae</taxon>
        <taxon>Omphalotaceae</taxon>
        <taxon>Marasmiellus</taxon>
    </lineage>
</organism>
<sequence length="412" mass="46537">MVVFPAELEEHLIDSIPRSDTETLKSCSLVCQSWRPRSQYLLFNKTISFISRGSDSSAPTNTLAPSDLKSFLEIVRSSKTIMHAVCGLRLPRGVLSRDFAYPLGLSNLLTLEIADINMYEVVNRIHPSFRRLLLQNPKLKELKFERINVHEGILIPIFETLKALRLPTTSKLLNAKPDQPGSPLRLLSFYKCSFVEKPYMQGQSNVTSHDTSYPLSLKFQGLTLSLTGTVRNLGDFVETFHIQGLRGIVLGTLLSTVREETHEAVATLLNRHVGEIRSLSIRGMTYKTNLLQDGFMILDTFEKVPFSQMYNLTELNLHSCTTSSDAVKYLIEKLTQGSGVNIPLERFNVWVDFKEGMLEADDDLSTLVMVKKDTLKEVTIYGGGIGEEVLRMALPRTSRFEQVRFLRQAKET</sequence>
<dbReference type="EMBL" id="JBANRG010000005">
    <property type="protein sequence ID" value="KAK7466177.1"/>
    <property type="molecule type" value="Genomic_DNA"/>
</dbReference>
<reference evidence="1 2" key="1">
    <citation type="submission" date="2024-01" db="EMBL/GenBank/DDBJ databases">
        <title>A draft genome for the cacao thread blight pathogen Marasmiellus scandens.</title>
        <authorList>
            <person name="Baruah I.K."/>
            <person name="Leung J."/>
            <person name="Bukari Y."/>
            <person name="Amoako-Attah I."/>
            <person name="Meinhardt L.W."/>
            <person name="Bailey B.A."/>
            <person name="Cohen S.P."/>
        </authorList>
    </citation>
    <scope>NUCLEOTIDE SEQUENCE [LARGE SCALE GENOMIC DNA]</scope>
    <source>
        <strain evidence="1 2">GH-19</strain>
    </source>
</reference>
<proteinExistence type="predicted"/>
<gene>
    <name evidence="1" type="ORF">VKT23_004898</name>
</gene>
<keyword evidence="2" id="KW-1185">Reference proteome</keyword>
<evidence type="ECO:0000313" key="1">
    <source>
        <dbReference type="EMBL" id="KAK7466177.1"/>
    </source>
</evidence>
<protein>
    <recommendedName>
        <fullName evidence="3">F-box domain-containing protein</fullName>
    </recommendedName>
</protein>